<reference evidence="2 3" key="1">
    <citation type="submission" date="2017-10" db="EMBL/GenBank/DDBJ databases">
        <title>Comparative genomics between pathogenic Norcardia.</title>
        <authorList>
            <person name="Zeng L."/>
        </authorList>
    </citation>
    <scope>NUCLEOTIDE SEQUENCE [LARGE SCALE GENOMIC DNA]</scope>
    <source>
        <strain evidence="2 3">NC_YFY_NT001</strain>
    </source>
</reference>
<name>A0A291RGJ8_9NOCA</name>
<feature type="domain" description="AMP-dependent synthetase/ligase" evidence="1">
    <location>
        <begin position="19"/>
        <end position="358"/>
    </location>
</feature>
<dbReference type="KEGG" id="ntp:CRH09_09650"/>
<protein>
    <submittedName>
        <fullName evidence="2">AMP-dependent synthetase</fullName>
    </submittedName>
</protein>
<evidence type="ECO:0000313" key="2">
    <source>
        <dbReference type="EMBL" id="ATL66430.1"/>
    </source>
</evidence>
<evidence type="ECO:0000313" key="3">
    <source>
        <dbReference type="Proteomes" id="UP000221961"/>
    </source>
</evidence>
<dbReference type="Pfam" id="PF00501">
    <property type="entry name" value="AMP-binding"/>
    <property type="match status" value="1"/>
</dbReference>
<dbReference type="PANTHER" id="PTHR43767:SF1">
    <property type="entry name" value="NONRIBOSOMAL PEPTIDE SYNTHASE PES1 (EUROFUNG)-RELATED"/>
    <property type="match status" value="1"/>
</dbReference>
<dbReference type="InterPro" id="IPR000873">
    <property type="entry name" value="AMP-dep_synth/lig_dom"/>
</dbReference>
<dbReference type="CDD" id="cd04433">
    <property type="entry name" value="AFD_class_I"/>
    <property type="match status" value="1"/>
</dbReference>
<dbReference type="Gene3D" id="3.40.50.12780">
    <property type="entry name" value="N-terminal domain of ligase-like"/>
    <property type="match status" value="1"/>
</dbReference>
<dbReference type="AlphaFoldDB" id="A0A291RGJ8"/>
<proteinExistence type="predicted"/>
<accession>A0A291RGJ8</accession>
<gene>
    <name evidence="2" type="ORF">CRH09_09650</name>
</gene>
<sequence length="499" mass="52529">MVAELFVSEIVRCAAAAGEEPLIWSQDRATTGAEFGESIFRYARALAGSGIGGNDLVGLFAPNRPEALAIRYAANLIGAATCFLPSAGTAANRHDLLTMMDLRMLVVFPETAHLVPDPAPAGLACVGVDLPGIRLDRLAAAESGDPLPCRARPHDLGHVASSGGTTGVPKGSLRSFEIYSKMVATPEDPTRRQLVNGPLAYLSQTLVDSTILGGGTVIMQDAFEPAETLAAIEAHRVTHLMLLETQLAQVIDHPDLGIRDLSSLRVLSHGGAAAPPSFRRRAREAIGPVLATMYGCNELGMVSFLAPGEYDRPEHRTSVGRISPGVDVRIRAADGTIASVPGGIGTIEVRSPRMAQGYRNQPEREAAAFVDGWYHTGDLGAIGENGVLYFHGRADDLSNLDGAQVTSDALEDTAARVPGVRYAVAVADEDGTWSVAIQSDTAAVETCRHAITTAHGITAVVARLTEFPLTEQGKADRVAIRTLVRSAQTARPGQAAAGQ</sequence>
<dbReference type="InterPro" id="IPR042099">
    <property type="entry name" value="ANL_N_sf"/>
</dbReference>
<evidence type="ECO:0000259" key="1">
    <source>
        <dbReference type="Pfam" id="PF00501"/>
    </source>
</evidence>
<dbReference type="EMBL" id="CP023778">
    <property type="protein sequence ID" value="ATL66430.1"/>
    <property type="molecule type" value="Genomic_DNA"/>
</dbReference>
<dbReference type="SUPFAM" id="SSF56801">
    <property type="entry name" value="Acetyl-CoA synthetase-like"/>
    <property type="match status" value="1"/>
</dbReference>
<dbReference type="Proteomes" id="UP000221961">
    <property type="component" value="Chromosome"/>
</dbReference>
<organism evidence="2 3">
    <name type="scientific">Nocardia terpenica</name>
    <dbReference type="NCBI Taxonomy" id="455432"/>
    <lineage>
        <taxon>Bacteria</taxon>
        <taxon>Bacillati</taxon>
        <taxon>Actinomycetota</taxon>
        <taxon>Actinomycetes</taxon>
        <taxon>Mycobacteriales</taxon>
        <taxon>Nocardiaceae</taxon>
        <taxon>Nocardia</taxon>
    </lineage>
</organism>
<dbReference type="InterPro" id="IPR050237">
    <property type="entry name" value="ATP-dep_AMP-bd_enzyme"/>
</dbReference>
<dbReference type="PANTHER" id="PTHR43767">
    <property type="entry name" value="LONG-CHAIN-FATTY-ACID--COA LIGASE"/>
    <property type="match status" value="1"/>
</dbReference>